<dbReference type="AlphaFoldDB" id="A0AAJ0AWB5"/>
<dbReference type="InterPro" id="IPR001148">
    <property type="entry name" value="CA_dom"/>
</dbReference>
<accession>A0AAJ0AWB5</accession>
<proteinExistence type="predicted"/>
<name>A0AAJ0AWB5_9PEZI</name>
<evidence type="ECO:0000313" key="3">
    <source>
        <dbReference type="EMBL" id="KAK1691515.1"/>
    </source>
</evidence>
<dbReference type="EMBL" id="JAHMHR010000004">
    <property type="protein sequence ID" value="KAK1691515.1"/>
    <property type="molecule type" value="Genomic_DNA"/>
</dbReference>
<evidence type="ECO:0000259" key="2">
    <source>
        <dbReference type="PROSITE" id="PS51144"/>
    </source>
</evidence>
<evidence type="ECO:0000313" key="4">
    <source>
        <dbReference type="Proteomes" id="UP001224890"/>
    </source>
</evidence>
<dbReference type="RefSeq" id="XP_060435210.1">
    <property type="nucleotide sequence ID" value="XM_060566378.1"/>
</dbReference>
<feature type="region of interest" description="Disordered" evidence="1">
    <location>
        <begin position="70"/>
        <end position="92"/>
    </location>
</feature>
<dbReference type="GeneID" id="85450904"/>
<gene>
    <name evidence="3" type="ORF">BDP55DRAFT_266757</name>
</gene>
<dbReference type="Proteomes" id="UP001224890">
    <property type="component" value="Unassembled WGS sequence"/>
</dbReference>
<feature type="compositionally biased region" description="Low complexity" evidence="1">
    <location>
        <begin position="83"/>
        <end position="92"/>
    </location>
</feature>
<reference evidence="3" key="1">
    <citation type="submission" date="2021-06" db="EMBL/GenBank/DDBJ databases">
        <title>Comparative genomics, transcriptomics and evolutionary studies reveal genomic signatures of adaptation to plant cell wall in hemibiotrophic fungi.</title>
        <authorList>
            <consortium name="DOE Joint Genome Institute"/>
            <person name="Baroncelli R."/>
            <person name="Diaz J.F."/>
            <person name="Benocci T."/>
            <person name="Peng M."/>
            <person name="Battaglia E."/>
            <person name="Haridas S."/>
            <person name="Andreopoulos W."/>
            <person name="Labutti K."/>
            <person name="Pangilinan J."/>
            <person name="Floch G.L."/>
            <person name="Makela M.R."/>
            <person name="Henrissat B."/>
            <person name="Grigoriev I.V."/>
            <person name="Crouch J.A."/>
            <person name="De Vries R.P."/>
            <person name="Sukno S.A."/>
            <person name="Thon M.R."/>
        </authorList>
    </citation>
    <scope>NUCLEOTIDE SEQUENCE</scope>
    <source>
        <strain evidence="3">CBS 193.32</strain>
    </source>
</reference>
<feature type="domain" description="Alpha-carbonic anhydrase" evidence="2">
    <location>
        <begin position="1"/>
        <end position="92"/>
    </location>
</feature>
<protein>
    <recommendedName>
        <fullName evidence="2">Alpha-carbonic anhydrase domain-containing protein</fullName>
    </recommendedName>
</protein>
<evidence type="ECO:0000256" key="1">
    <source>
        <dbReference type="SAM" id="MobiDB-lite"/>
    </source>
</evidence>
<keyword evidence="4" id="KW-1185">Reference proteome</keyword>
<dbReference type="PROSITE" id="PS51144">
    <property type="entry name" value="ALPHA_CA_2"/>
    <property type="match status" value="1"/>
</dbReference>
<organism evidence="3 4">
    <name type="scientific">Colletotrichum godetiae</name>
    <dbReference type="NCBI Taxonomy" id="1209918"/>
    <lineage>
        <taxon>Eukaryota</taxon>
        <taxon>Fungi</taxon>
        <taxon>Dikarya</taxon>
        <taxon>Ascomycota</taxon>
        <taxon>Pezizomycotina</taxon>
        <taxon>Sordariomycetes</taxon>
        <taxon>Hypocreomycetidae</taxon>
        <taxon>Glomerellales</taxon>
        <taxon>Glomerellaceae</taxon>
        <taxon>Colletotrichum</taxon>
        <taxon>Colletotrichum acutatum species complex</taxon>
    </lineage>
</organism>
<comment type="caution">
    <text evidence="3">The sequence shown here is derived from an EMBL/GenBank/DDBJ whole genome shotgun (WGS) entry which is preliminary data.</text>
</comment>
<sequence>MHLQHGIVSFSLSITTPARGLPVVSSVRHIDQVSSPSIPSAEETTYRLPITNCHLPSLLCNTSHFSLLPPTRGRRQHIPPPSSSLCSPPCRQ</sequence>